<accession>A0A1Z4GKX8</accession>
<reference evidence="2 3" key="1">
    <citation type="submission" date="2017-06" db="EMBL/GenBank/DDBJ databases">
        <title>Genome sequencing of cyanobaciteial culture collection at National Institute for Environmental Studies (NIES).</title>
        <authorList>
            <person name="Hirose Y."/>
            <person name="Shimura Y."/>
            <person name="Fujisawa T."/>
            <person name="Nakamura Y."/>
            <person name="Kawachi M."/>
        </authorList>
    </citation>
    <scope>NUCLEOTIDE SEQUENCE [LARGE SCALE GENOMIC DNA]</scope>
    <source>
        <strain evidence="2 3">NIES-21</strain>
    </source>
</reference>
<sequence>MKVAVQQEDLQLLARTLQEQLLAQVPSGKVFQIRCAVNKDELMILIQHPPGVKVDIEQVFAVLEDALQSLPTYREQRIQCFLRVTSEKLPYAKRGITVKQREEDLGIWETGNTQDFSDSGSFPASGSFSEANNININSAFIAETLEEPEAETLYDPLEDAPDLSTMRRRKPLLVFSPVLLGVGLLVIVVSGVGGYLLTQPCVISECKELETAMQLKTESRQLMYRAKSENELVRVKQQLEATSAALNVIPQWSPRHQQAEELKTTLSEQSDKINQVVTALQTGAAAEQKTQTATNSLEELEARQHLWRQAIVPLETVNPNSELYNFIQPKLLKYRINLQTVNKRLVAQEQWLKKLTAAKEVASVAIKWQTSAKSLREWQKVQSTWQVAVNALSVIPQTSPAYPQAQKLLIEYKPQFARARDRATLEQLAAKSYLQALSIAKQAKDYEKLNQWQAAAAYWQQALQTAKNISQDSLYYTQAQSLIAPYSEELKQAQAKVELMNTWQQTRVDLNKTCTAEIRICTFTLNYTGIIVRTTPEYEQAIQGELSPANPENPDSTTNTNSHWQILQEALSVISENANLPIVIYNSQGQEIYVRTSGG</sequence>
<dbReference type="Proteomes" id="UP000218287">
    <property type="component" value="Chromosome"/>
</dbReference>
<keyword evidence="1" id="KW-0472">Membrane</keyword>
<feature type="transmembrane region" description="Helical" evidence="1">
    <location>
        <begin position="172"/>
        <end position="197"/>
    </location>
</feature>
<evidence type="ECO:0000313" key="2">
    <source>
        <dbReference type="EMBL" id="BAY18145.1"/>
    </source>
</evidence>
<gene>
    <name evidence="2" type="ORF">NIES21_39880</name>
</gene>
<name>A0A1Z4GKX8_9CYAN</name>
<keyword evidence="1" id="KW-1133">Transmembrane helix</keyword>
<organism evidence="2 3">
    <name type="scientific">Anabaenopsis circularis NIES-21</name>
    <dbReference type="NCBI Taxonomy" id="1085406"/>
    <lineage>
        <taxon>Bacteria</taxon>
        <taxon>Bacillati</taxon>
        <taxon>Cyanobacteriota</taxon>
        <taxon>Cyanophyceae</taxon>
        <taxon>Nostocales</taxon>
        <taxon>Nodulariaceae</taxon>
        <taxon>Anabaenopsis</taxon>
    </lineage>
</organism>
<protein>
    <submittedName>
        <fullName evidence="2">Uncharacterized protein</fullName>
    </submittedName>
</protein>
<dbReference type="AlphaFoldDB" id="A0A1Z4GKX8"/>
<dbReference type="OrthoDB" id="421517at2"/>
<dbReference type="EMBL" id="AP018174">
    <property type="protein sequence ID" value="BAY18145.1"/>
    <property type="molecule type" value="Genomic_DNA"/>
</dbReference>
<evidence type="ECO:0000256" key="1">
    <source>
        <dbReference type="SAM" id="Phobius"/>
    </source>
</evidence>
<keyword evidence="1" id="KW-0812">Transmembrane</keyword>
<evidence type="ECO:0000313" key="3">
    <source>
        <dbReference type="Proteomes" id="UP000218287"/>
    </source>
</evidence>
<proteinExistence type="predicted"/>
<keyword evidence="3" id="KW-1185">Reference proteome</keyword>